<comment type="caution">
    <text evidence="4">The sequence shown here is derived from an EMBL/GenBank/DDBJ whole genome shotgun (WGS) entry which is preliminary data.</text>
</comment>
<gene>
    <name evidence="4" type="ORF">DY000_02016419</name>
</gene>
<keyword evidence="5" id="KW-1185">Reference proteome</keyword>
<dbReference type="Pfam" id="PF03110">
    <property type="entry name" value="SBP"/>
    <property type="match status" value="1"/>
</dbReference>
<evidence type="ECO:0000256" key="1">
    <source>
        <dbReference type="PROSITE-ProRule" id="PRU00470"/>
    </source>
</evidence>
<dbReference type="Proteomes" id="UP000266723">
    <property type="component" value="Unassembled WGS sequence"/>
</dbReference>
<evidence type="ECO:0000256" key="2">
    <source>
        <dbReference type="SAM" id="MobiDB-lite"/>
    </source>
</evidence>
<proteinExistence type="predicted"/>
<dbReference type="SUPFAM" id="SSF103612">
    <property type="entry name" value="SBT domain"/>
    <property type="match status" value="1"/>
</dbReference>
<evidence type="ECO:0000259" key="3">
    <source>
        <dbReference type="PROSITE" id="PS51141"/>
    </source>
</evidence>
<sequence>MSKPYGRFHVLPDFDEGKHSCWRKLERHNNRRKRKPVDKGGVASKQQQVNRYKSYYHVSFDDGKSDWSSFEDRACGPTRITAAIVRVGIGHRVQGSRPAAVRPAKTQLKMVPRRGGTNGLRVIPIAISSMSYPAI</sequence>
<keyword evidence="1" id="KW-0862">Zinc</keyword>
<accession>A0ABQ7D731</accession>
<evidence type="ECO:0000313" key="4">
    <source>
        <dbReference type="EMBL" id="KAF3568257.1"/>
    </source>
</evidence>
<reference evidence="4 5" key="1">
    <citation type="journal article" date="2020" name="BMC Genomics">
        <title>Intraspecific diversification of the crop wild relative Brassica cretica Lam. using demographic model selection.</title>
        <authorList>
            <person name="Kioukis A."/>
            <person name="Michalopoulou V.A."/>
            <person name="Briers L."/>
            <person name="Pirintsos S."/>
            <person name="Studholme D.J."/>
            <person name="Pavlidis P."/>
            <person name="Sarris P.F."/>
        </authorList>
    </citation>
    <scope>NUCLEOTIDE SEQUENCE [LARGE SCALE GENOMIC DNA]</scope>
    <source>
        <strain evidence="5">cv. PFS-1207/04</strain>
    </source>
</reference>
<dbReference type="PROSITE" id="PS51141">
    <property type="entry name" value="ZF_SBP"/>
    <property type="match status" value="1"/>
</dbReference>
<evidence type="ECO:0000313" key="5">
    <source>
        <dbReference type="Proteomes" id="UP000266723"/>
    </source>
</evidence>
<protein>
    <recommendedName>
        <fullName evidence="3">SBP-type domain-containing protein</fullName>
    </recommendedName>
</protein>
<dbReference type="InterPro" id="IPR004333">
    <property type="entry name" value="SBP_dom"/>
</dbReference>
<dbReference type="InterPro" id="IPR036893">
    <property type="entry name" value="SBP_sf"/>
</dbReference>
<name>A0ABQ7D731_BRACR</name>
<feature type="region of interest" description="Disordered" evidence="2">
    <location>
        <begin position="25"/>
        <end position="46"/>
    </location>
</feature>
<keyword evidence="1" id="KW-0863">Zinc-finger</keyword>
<organism evidence="4 5">
    <name type="scientific">Brassica cretica</name>
    <name type="common">Mustard</name>
    <dbReference type="NCBI Taxonomy" id="69181"/>
    <lineage>
        <taxon>Eukaryota</taxon>
        <taxon>Viridiplantae</taxon>
        <taxon>Streptophyta</taxon>
        <taxon>Embryophyta</taxon>
        <taxon>Tracheophyta</taxon>
        <taxon>Spermatophyta</taxon>
        <taxon>Magnoliopsida</taxon>
        <taxon>eudicotyledons</taxon>
        <taxon>Gunneridae</taxon>
        <taxon>Pentapetalae</taxon>
        <taxon>rosids</taxon>
        <taxon>malvids</taxon>
        <taxon>Brassicales</taxon>
        <taxon>Brassicaceae</taxon>
        <taxon>Brassiceae</taxon>
        <taxon>Brassica</taxon>
    </lineage>
</organism>
<keyword evidence="1" id="KW-0479">Metal-binding</keyword>
<dbReference type="EMBL" id="QGKV02000759">
    <property type="protein sequence ID" value="KAF3568257.1"/>
    <property type="molecule type" value="Genomic_DNA"/>
</dbReference>
<feature type="domain" description="SBP-type" evidence="3">
    <location>
        <begin position="1"/>
        <end position="35"/>
    </location>
</feature>